<dbReference type="PANTHER" id="PTHR11017:SF313">
    <property type="entry name" value="TIR DOMAIN, P-LOOP CONTAINING NUCLEOSIDE TRIPHOSPHATE HYDROLASE"/>
    <property type="match status" value="1"/>
</dbReference>
<dbReference type="InterPro" id="IPR042197">
    <property type="entry name" value="Apaf_helical"/>
</dbReference>
<keyword evidence="3" id="KW-0611">Plant defense</keyword>
<dbReference type="SUPFAM" id="SSF52200">
    <property type="entry name" value="Toll/Interleukin receptor TIR domain"/>
    <property type="match status" value="1"/>
</dbReference>
<dbReference type="InterPro" id="IPR044974">
    <property type="entry name" value="Disease_R_plants"/>
</dbReference>
<evidence type="ECO:0000256" key="4">
    <source>
        <dbReference type="ARBA" id="ARBA00023027"/>
    </source>
</evidence>
<sequence>MVVISEILEESSSSLSTLDHRYDVFLSFRGFDTRSSFTDHLYNTLVNANITTFLDDEEIETGLPLKPELESAIRASRASIIVLSQNYASSTWCLDELVLILEQQLRRPNYFVIPIFYHVEPTDVRKQQNLFGEAMAKYKHRMEKEADAEKRSQWAQKIDLWNKALTEVAGLKGEYIAKGRKEVGFIEEIVTKIRRRLGVLLSTPQPLIIGRDYLIKDITTWLNDGSSHTADIFTISGMGGIGKTTLAKYVYRLNCGEFQRSSFIEGIGRTCAQQYNGLLDLQKQICGDISKPNSIQVRDDVSVYTSKIAKALAHKKVFVVLDDVGSLEHLEALLGNKGFHPGSKVVITTQDASLTEKYLLNLVVQPKHTKLLLGGLYDYESLNLLSFSAFNCNNSKEGYEDVSNKFVGYCKGHPLALEVLGKALRNKDVAQWEDYIERLLKKGPLSDIKKVFQMSVESLEEDEKDLFKHIACFFVGKDRESTEIILKACEFHTVSGIKNLIDRSLLSIGWDNTLMMHQLIQETGRDMVRQESPNRPEKRSRLWCHEESFKVLKQKKGKGNVQGLVLDMRMLEEDKLYELETDALSKMDNLKLLQLNYVQLKGSYKNFPEELRWLCMHGFPLDHIPPGLQLENLVGLDMSYSRLICFDMSYGDTQRSRKRQKLTGLGSKCKPLLRSLKILNLSYCEQLHSLGGFFEFPALERLMLSNCISLIEVCESIEQCDGLEHIDLSYCREVGKVLRTIGKVKNVKTLNLDGCYLSALLMEMRDGMELQEMLNVGINSQTSSLVIAEAIPRGLRSSMISLSRSLVCLSLQHNNLSNESFPKDMSSLSMLKELYLDCNDIVSLPTCVRTLPTLEKLSIGKCPRLKTLEHPPPTLKELIYGFSEKNKRGKIVFDREMSPIKLYISHFVGKTYYGSLIEGVYKHVDTRDVEEEVLGSLGWRFTKNQITETKLKMRYEHGIFSTCYQGKEIPDWISERRKGSSLSFSIPSSANILRGLNFCFVLMVYPKFSVHIKISNITKNLTWIYRCWEDCEESREGITCLSHWMFGKNEMEDGDQITISMLENDIMECGVELMYDEGDDDGKKKMEEEEDVLGYYKSWNHRIGGDLSPFQTTTPREYVLNRWRIFGYFKKTYSDKHPSFTAYSQSK</sequence>
<dbReference type="GO" id="GO:0007165">
    <property type="term" value="P:signal transduction"/>
    <property type="evidence" value="ECO:0007669"/>
    <property type="project" value="InterPro"/>
</dbReference>
<dbReference type="Proteomes" id="UP001172457">
    <property type="component" value="Chromosome 3"/>
</dbReference>
<dbReference type="Pfam" id="PF23282">
    <property type="entry name" value="WHD_ROQ1"/>
    <property type="match status" value="1"/>
</dbReference>
<dbReference type="Pfam" id="PF01582">
    <property type="entry name" value="TIR"/>
    <property type="match status" value="1"/>
</dbReference>
<dbReference type="AlphaFoldDB" id="A0AA38TNT4"/>
<dbReference type="EMBL" id="JARYMX010000003">
    <property type="protein sequence ID" value="KAJ9558776.1"/>
    <property type="molecule type" value="Genomic_DNA"/>
</dbReference>
<protein>
    <recommendedName>
        <fullName evidence="5">TIR domain-containing protein</fullName>
    </recommendedName>
</protein>
<evidence type="ECO:0000313" key="6">
    <source>
        <dbReference type="EMBL" id="KAJ9558776.1"/>
    </source>
</evidence>
<dbReference type="SUPFAM" id="SSF52540">
    <property type="entry name" value="P-loop containing nucleoside triphosphate hydrolases"/>
    <property type="match status" value="1"/>
</dbReference>
<evidence type="ECO:0000313" key="7">
    <source>
        <dbReference type="Proteomes" id="UP001172457"/>
    </source>
</evidence>
<dbReference type="PRINTS" id="PR00364">
    <property type="entry name" value="DISEASERSIST"/>
</dbReference>
<evidence type="ECO:0000256" key="1">
    <source>
        <dbReference type="ARBA" id="ARBA00022614"/>
    </source>
</evidence>
<dbReference type="GO" id="GO:0006952">
    <property type="term" value="P:defense response"/>
    <property type="evidence" value="ECO:0007669"/>
    <property type="project" value="UniProtKB-KW"/>
</dbReference>
<evidence type="ECO:0000256" key="2">
    <source>
        <dbReference type="ARBA" id="ARBA00022737"/>
    </source>
</evidence>
<dbReference type="PROSITE" id="PS50104">
    <property type="entry name" value="TIR"/>
    <property type="match status" value="1"/>
</dbReference>
<dbReference type="SUPFAM" id="SSF52058">
    <property type="entry name" value="L domain-like"/>
    <property type="match status" value="1"/>
</dbReference>
<comment type="caution">
    <text evidence="6">The sequence shown here is derived from an EMBL/GenBank/DDBJ whole genome shotgun (WGS) entry which is preliminary data.</text>
</comment>
<dbReference type="SMART" id="SM00255">
    <property type="entry name" value="TIR"/>
    <property type="match status" value="1"/>
</dbReference>
<name>A0AA38TNT4_9ASTR</name>
<dbReference type="Gene3D" id="3.40.50.300">
    <property type="entry name" value="P-loop containing nucleotide triphosphate hydrolases"/>
    <property type="match status" value="1"/>
</dbReference>
<dbReference type="Gene3D" id="1.10.8.430">
    <property type="entry name" value="Helical domain of apoptotic protease-activating factors"/>
    <property type="match status" value="1"/>
</dbReference>
<dbReference type="InterPro" id="IPR036390">
    <property type="entry name" value="WH_DNA-bd_sf"/>
</dbReference>
<dbReference type="FunFam" id="3.40.50.10140:FF:000007">
    <property type="entry name" value="Disease resistance protein (TIR-NBS-LRR class)"/>
    <property type="match status" value="1"/>
</dbReference>
<gene>
    <name evidence="6" type="ORF">OSB04_013390</name>
</gene>
<proteinExistence type="predicted"/>
<dbReference type="Pfam" id="PF00931">
    <property type="entry name" value="NB-ARC"/>
    <property type="match status" value="1"/>
</dbReference>
<evidence type="ECO:0000256" key="3">
    <source>
        <dbReference type="ARBA" id="ARBA00022821"/>
    </source>
</evidence>
<dbReference type="InterPro" id="IPR032675">
    <property type="entry name" value="LRR_dom_sf"/>
</dbReference>
<dbReference type="PANTHER" id="PTHR11017">
    <property type="entry name" value="LEUCINE-RICH REPEAT-CONTAINING PROTEIN"/>
    <property type="match status" value="1"/>
</dbReference>
<keyword evidence="2" id="KW-0677">Repeat</keyword>
<keyword evidence="4" id="KW-0520">NAD</keyword>
<organism evidence="6 7">
    <name type="scientific">Centaurea solstitialis</name>
    <name type="common">yellow star-thistle</name>
    <dbReference type="NCBI Taxonomy" id="347529"/>
    <lineage>
        <taxon>Eukaryota</taxon>
        <taxon>Viridiplantae</taxon>
        <taxon>Streptophyta</taxon>
        <taxon>Embryophyta</taxon>
        <taxon>Tracheophyta</taxon>
        <taxon>Spermatophyta</taxon>
        <taxon>Magnoliopsida</taxon>
        <taxon>eudicotyledons</taxon>
        <taxon>Gunneridae</taxon>
        <taxon>Pentapetalae</taxon>
        <taxon>asterids</taxon>
        <taxon>campanulids</taxon>
        <taxon>Asterales</taxon>
        <taxon>Asteraceae</taxon>
        <taxon>Carduoideae</taxon>
        <taxon>Cardueae</taxon>
        <taxon>Centaureinae</taxon>
        <taxon>Centaurea</taxon>
    </lineage>
</organism>
<dbReference type="InterPro" id="IPR000157">
    <property type="entry name" value="TIR_dom"/>
</dbReference>
<dbReference type="InterPro" id="IPR002182">
    <property type="entry name" value="NB-ARC"/>
</dbReference>
<keyword evidence="7" id="KW-1185">Reference proteome</keyword>
<dbReference type="Gene3D" id="3.40.50.10140">
    <property type="entry name" value="Toll/interleukin-1 receptor homology (TIR) domain"/>
    <property type="match status" value="1"/>
</dbReference>
<accession>A0AA38TNT4</accession>
<reference evidence="6" key="1">
    <citation type="submission" date="2023-03" db="EMBL/GenBank/DDBJ databases">
        <title>Chromosome-scale reference genome and RAD-based genetic map of yellow starthistle (Centaurea solstitialis) reveal putative structural variation and QTLs associated with invader traits.</title>
        <authorList>
            <person name="Reatini B."/>
            <person name="Cang F.A."/>
            <person name="Jiang Q."/>
            <person name="Mckibben M.T.W."/>
            <person name="Barker M.S."/>
            <person name="Rieseberg L.H."/>
            <person name="Dlugosch K.M."/>
        </authorList>
    </citation>
    <scope>NUCLEOTIDE SEQUENCE</scope>
    <source>
        <strain evidence="6">CAN-66</strain>
        <tissue evidence="6">Leaf</tissue>
    </source>
</reference>
<dbReference type="InterPro" id="IPR058192">
    <property type="entry name" value="WHD_ROQ1-like"/>
</dbReference>
<dbReference type="SUPFAM" id="SSF46785">
    <property type="entry name" value="Winged helix' DNA-binding domain"/>
    <property type="match status" value="1"/>
</dbReference>
<dbReference type="GO" id="GO:0043531">
    <property type="term" value="F:ADP binding"/>
    <property type="evidence" value="ECO:0007669"/>
    <property type="project" value="InterPro"/>
</dbReference>
<dbReference type="Gene3D" id="3.80.10.10">
    <property type="entry name" value="Ribonuclease Inhibitor"/>
    <property type="match status" value="2"/>
</dbReference>
<dbReference type="InterPro" id="IPR035897">
    <property type="entry name" value="Toll_tir_struct_dom_sf"/>
</dbReference>
<dbReference type="InterPro" id="IPR027417">
    <property type="entry name" value="P-loop_NTPase"/>
</dbReference>
<keyword evidence="1" id="KW-0433">Leucine-rich repeat</keyword>
<evidence type="ECO:0000259" key="5">
    <source>
        <dbReference type="PROSITE" id="PS50104"/>
    </source>
</evidence>
<feature type="domain" description="TIR" evidence="5">
    <location>
        <begin position="20"/>
        <end position="197"/>
    </location>
</feature>